<feature type="region of interest" description="Disordered" evidence="1">
    <location>
        <begin position="1"/>
        <end position="48"/>
    </location>
</feature>
<name>A0A165PK25_EXIGL</name>
<evidence type="ECO:0000256" key="1">
    <source>
        <dbReference type="SAM" id="MobiDB-lite"/>
    </source>
</evidence>
<accession>A0A165PK25</accession>
<gene>
    <name evidence="2" type="ORF">EXIGLDRAFT_760120</name>
</gene>
<protein>
    <recommendedName>
        <fullName evidence="4">F-box domain-containing protein</fullName>
    </recommendedName>
</protein>
<reference evidence="2 3" key="1">
    <citation type="journal article" date="2016" name="Mol. Biol. Evol.">
        <title>Comparative Genomics of Early-Diverging Mushroom-Forming Fungi Provides Insights into the Origins of Lignocellulose Decay Capabilities.</title>
        <authorList>
            <person name="Nagy L.G."/>
            <person name="Riley R."/>
            <person name="Tritt A."/>
            <person name="Adam C."/>
            <person name="Daum C."/>
            <person name="Floudas D."/>
            <person name="Sun H."/>
            <person name="Yadav J.S."/>
            <person name="Pangilinan J."/>
            <person name="Larsson K.H."/>
            <person name="Matsuura K."/>
            <person name="Barry K."/>
            <person name="Labutti K."/>
            <person name="Kuo R."/>
            <person name="Ohm R.A."/>
            <person name="Bhattacharya S.S."/>
            <person name="Shirouzu T."/>
            <person name="Yoshinaga Y."/>
            <person name="Martin F.M."/>
            <person name="Grigoriev I.V."/>
            <person name="Hibbett D.S."/>
        </authorList>
    </citation>
    <scope>NUCLEOTIDE SEQUENCE [LARGE SCALE GENOMIC DNA]</scope>
    <source>
        <strain evidence="2 3">HHB12029</strain>
    </source>
</reference>
<dbReference type="Proteomes" id="UP000077266">
    <property type="component" value="Unassembled WGS sequence"/>
</dbReference>
<sequence>MPAKRSKKAPTAAATKPKAPAKRAPKPKALAHAPPPAQAPGPAQRATRSMVRANPALLVPLALDLQPRKRRRLAAPTAVAEAAAVPHRIPNRLPIPSELLRLIFGQLSNCDTMHAALTSKDMLGVVGPLAYTRIVEHLSPEKSESLLCQLFRRPDWTKEIHVFDALNAVTIRPEMYNLFYGALRNCHSLEALRLPNGPMDDSKLDTHHPKLRYLWVKRDAAPVNYIARHLELEALHIVRAGLDACDNIQPLGVSATPLTYLHADHRVGRLFIEARDPGARRVDTADGLMSLFCWCIEVRPGAEDAARKLLQAMHRHPHKLPAILELDYDLFYIMADEVNKVDGMDHNEVEERDKNGKLKKREKRENEKVLPTMKTKQRHLRLHIKTSSTQLQAELERLEAVLKVFPHLETLDLRDNDRSHPTYQHAWLDGPKMMTWRALAPKLKLIFAPTHSAFRFSPPHGDFLPQVPAPVFREDPFPAIFADV</sequence>
<dbReference type="EMBL" id="KV425889">
    <property type="protein sequence ID" value="KZW02285.1"/>
    <property type="molecule type" value="Genomic_DNA"/>
</dbReference>
<evidence type="ECO:0000313" key="3">
    <source>
        <dbReference type="Proteomes" id="UP000077266"/>
    </source>
</evidence>
<proteinExistence type="predicted"/>
<evidence type="ECO:0008006" key="4">
    <source>
        <dbReference type="Google" id="ProtNLM"/>
    </source>
</evidence>
<keyword evidence="3" id="KW-1185">Reference proteome</keyword>
<organism evidence="2 3">
    <name type="scientific">Exidia glandulosa HHB12029</name>
    <dbReference type="NCBI Taxonomy" id="1314781"/>
    <lineage>
        <taxon>Eukaryota</taxon>
        <taxon>Fungi</taxon>
        <taxon>Dikarya</taxon>
        <taxon>Basidiomycota</taxon>
        <taxon>Agaricomycotina</taxon>
        <taxon>Agaricomycetes</taxon>
        <taxon>Auriculariales</taxon>
        <taxon>Exidiaceae</taxon>
        <taxon>Exidia</taxon>
    </lineage>
</organism>
<dbReference type="InParanoid" id="A0A165PK25"/>
<dbReference type="AlphaFoldDB" id="A0A165PK25"/>
<feature type="compositionally biased region" description="Low complexity" evidence="1">
    <location>
        <begin position="9"/>
        <end position="18"/>
    </location>
</feature>
<evidence type="ECO:0000313" key="2">
    <source>
        <dbReference type="EMBL" id="KZW02285.1"/>
    </source>
</evidence>